<protein>
    <submittedName>
        <fullName evidence="11">Ankyrin repeat-containing protein</fullName>
    </submittedName>
</protein>
<keyword evidence="12" id="KW-1185">Reference proteome</keyword>
<feature type="repeat" description="ANK" evidence="7">
    <location>
        <begin position="205"/>
        <end position="226"/>
    </location>
</feature>
<dbReference type="OrthoDB" id="598775at2759"/>
<evidence type="ECO:0000256" key="1">
    <source>
        <dbReference type="ARBA" id="ARBA00004141"/>
    </source>
</evidence>
<dbReference type="PANTHER" id="PTHR24186">
    <property type="entry name" value="PROTEIN PHOSPHATASE 1 REGULATORY SUBUNIT"/>
    <property type="match status" value="1"/>
</dbReference>
<feature type="repeat" description="ANK" evidence="7">
    <location>
        <begin position="356"/>
        <end position="379"/>
    </location>
</feature>
<dbReference type="SUPFAM" id="SSF48403">
    <property type="entry name" value="Ankyrin repeat"/>
    <property type="match status" value="2"/>
</dbReference>
<dbReference type="EMBL" id="KV010160">
    <property type="protein sequence ID" value="KZV28202.1"/>
    <property type="molecule type" value="Genomic_DNA"/>
</dbReference>
<evidence type="ECO:0000256" key="7">
    <source>
        <dbReference type="PROSITE-ProRule" id="PRU00023"/>
    </source>
</evidence>
<evidence type="ECO:0000256" key="6">
    <source>
        <dbReference type="ARBA" id="ARBA00023136"/>
    </source>
</evidence>
<keyword evidence="6 9" id="KW-0472">Membrane</keyword>
<proteinExistence type="predicted"/>
<dbReference type="Pfam" id="PF13962">
    <property type="entry name" value="PGG"/>
    <property type="match status" value="1"/>
</dbReference>
<feature type="transmembrane region" description="Helical" evidence="9">
    <location>
        <begin position="628"/>
        <end position="654"/>
    </location>
</feature>
<feature type="transmembrane region" description="Helical" evidence="9">
    <location>
        <begin position="660"/>
        <end position="681"/>
    </location>
</feature>
<dbReference type="Gene3D" id="1.25.40.20">
    <property type="entry name" value="Ankyrin repeat-containing domain"/>
    <property type="match status" value="3"/>
</dbReference>
<evidence type="ECO:0000256" key="8">
    <source>
        <dbReference type="SAM" id="MobiDB-lite"/>
    </source>
</evidence>
<evidence type="ECO:0000256" key="3">
    <source>
        <dbReference type="ARBA" id="ARBA00022737"/>
    </source>
</evidence>
<reference evidence="11 12" key="1">
    <citation type="journal article" date="2015" name="Proc. Natl. Acad. Sci. U.S.A.">
        <title>The resurrection genome of Boea hygrometrica: A blueprint for survival of dehydration.</title>
        <authorList>
            <person name="Xiao L."/>
            <person name="Yang G."/>
            <person name="Zhang L."/>
            <person name="Yang X."/>
            <person name="Zhao S."/>
            <person name="Ji Z."/>
            <person name="Zhou Q."/>
            <person name="Hu M."/>
            <person name="Wang Y."/>
            <person name="Chen M."/>
            <person name="Xu Y."/>
            <person name="Jin H."/>
            <person name="Xiao X."/>
            <person name="Hu G."/>
            <person name="Bao F."/>
            <person name="Hu Y."/>
            <person name="Wan P."/>
            <person name="Li L."/>
            <person name="Deng X."/>
            <person name="Kuang T."/>
            <person name="Xiang C."/>
            <person name="Zhu J.K."/>
            <person name="Oliver M.J."/>
            <person name="He Y."/>
        </authorList>
    </citation>
    <scope>NUCLEOTIDE SEQUENCE [LARGE SCALE GENOMIC DNA]</scope>
    <source>
        <strain evidence="12">cv. XS01</strain>
    </source>
</reference>
<dbReference type="InterPro" id="IPR002110">
    <property type="entry name" value="Ankyrin_rpt"/>
</dbReference>
<accession>A0A2Z7B1Q1</accession>
<comment type="subcellular location">
    <subcellularLocation>
        <location evidence="1">Membrane</location>
        <topology evidence="1">Multi-pass membrane protein</topology>
    </subcellularLocation>
</comment>
<feature type="region of interest" description="Disordered" evidence="8">
    <location>
        <begin position="1"/>
        <end position="36"/>
    </location>
</feature>
<keyword evidence="2 9" id="KW-0812">Transmembrane</keyword>
<dbReference type="InterPro" id="IPR026961">
    <property type="entry name" value="PGG_dom"/>
</dbReference>
<evidence type="ECO:0000313" key="11">
    <source>
        <dbReference type="EMBL" id="KZV28202.1"/>
    </source>
</evidence>
<feature type="region of interest" description="Disordered" evidence="8">
    <location>
        <begin position="104"/>
        <end position="123"/>
    </location>
</feature>
<keyword evidence="3" id="KW-0677">Repeat</keyword>
<sequence length="752" mass="82526">MAAMKKTREGSTSTGYEISTMAAMKKTREGSTSTGYEISTMAAMKKTREGSTSTGYEISTMAAMKKTREGSTSTGYEISTMAAMKKTREGSTSTGDEISTMAAMKKTREGSTSTGDEISTVRPRHIPPADLFQDSGLYFDVKSGNLNNLRSRLDHVSDTEILSSLRGVTPSGSTLLHVAARYGHDDVVYYIASKDPSVIFLRNFIGDTALHVAVKTGNESTVKALVVIQLHHMQTHAAVENDADSSLGMTNKRGNTVLHEALISGQESIALYLIREDPILVYYTNKHEKYGLHLAIESGLANCVSSILECLTDSRCTNNLFKMESPIKMAIMNKRQDILEIILASRSNLIDLQDYEGRTPLHYAASLGYVEVIDYILERHPSGYLQRDNMGEFPIHRASAEGHVDAVILLLNKCQVDPVELLNHRGQNILHVAVERAGKLDIVLYILREPRLHELVNMGDISGNTPLHLASMYLNPYVVSALAWDQRVNAKLINNSMKTALDIAEVRMKDNSSFRSRLAWAALKAAGAPRTAIKNETEGWWSLKDYQARVDTLLLVSILVATITFAAGFTQPGGYSTSEADLGMAVMLRKTGFHVFLLCDTMAMYISLIVTATLIWAQLADLHLVMNVLSIALPLLGVAFSLMSIAFTAGIFLVCRNLHWLSATILAMGSVVLTVLLVLFAPLCVPITSSKKILRYISYYPFCLLMLATSGDQMFRTNDIRLSAPQCLRAMSDLQDRSGGSQDAGESALEGR</sequence>
<feature type="transmembrane region" description="Helical" evidence="9">
    <location>
        <begin position="553"/>
        <end position="573"/>
    </location>
</feature>
<feature type="domain" description="PGG" evidence="10">
    <location>
        <begin position="545"/>
        <end position="654"/>
    </location>
</feature>
<dbReference type="PROSITE" id="PS50088">
    <property type="entry name" value="ANK_REPEAT"/>
    <property type="match status" value="2"/>
</dbReference>
<dbReference type="InterPro" id="IPR036770">
    <property type="entry name" value="Ankyrin_rpt-contain_sf"/>
</dbReference>
<feature type="transmembrane region" description="Helical" evidence="9">
    <location>
        <begin position="693"/>
        <end position="711"/>
    </location>
</feature>
<dbReference type="Pfam" id="PF12796">
    <property type="entry name" value="Ank_2"/>
    <property type="match status" value="3"/>
</dbReference>
<name>A0A2Z7B1Q1_9LAMI</name>
<evidence type="ECO:0000313" key="12">
    <source>
        <dbReference type="Proteomes" id="UP000250235"/>
    </source>
</evidence>
<dbReference type="PANTHER" id="PTHR24186:SF46">
    <property type="entry name" value="PROTEIN ACCELERATED CELL DEATH 6-LIKE"/>
    <property type="match status" value="1"/>
</dbReference>
<evidence type="ECO:0000256" key="9">
    <source>
        <dbReference type="SAM" id="Phobius"/>
    </source>
</evidence>
<dbReference type="Proteomes" id="UP000250235">
    <property type="component" value="Unassembled WGS sequence"/>
</dbReference>
<dbReference type="GO" id="GO:0005886">
    <property type="term" value="C:plasma membrane"/>
    <property type="evidence" value="ECO:0007669"/>
    <property type="project" value="TreeGrafter"/>
</dbReference>
<dbReference type="AlphaFoldDB" id="A0A2Z7B1Q1"/>
<evidence type="ECO:0000256" key="4">
    <source>
        <dbReference type="ARBA" id="ARBA00022989"/>
    </source>
</evidence>
<evidence type="ECO:0000256" key="5">
    <source>
        <dbReference type="ARBA" id="ARBA00023043"/>
    </source>
</evidence>
<dbReference type="PROSITE" id="PS50297">
    <property type="entry name" value="ANK_REP_REGION"/>
    <property type="match status" value="2"/>
</dbReference>
<feature type="transmembrane region" description="Helical" evidence="9">
    <location>
        <begin position="593"/>
        <end position="616"/>
    </location>
</feature>
<organism evidence="11 12">
    <name type="scientific">Dorcoceras hygrometricum</name>
    <dbReference type="NCBI Taxonomy" id="472368"/>
    <lineage>
        <taxon>Eukaryota</taxon>
        <taxon>Viridiplantae</taxon>
        <taxon>Streptophyta</taxon>
        <taxon>Embryophyta</taxon>
        <taxon>Tracheophyta</taxon>
        <taxon>Spermatophyta</taxon>
        <taxon>Magnoliopsida</taxon>
        <taxon>eudicotyledons</taxon>
        <taxon>Gunneridae</taxon>
        <taxon>Pentapetalae</taxon>
        <taxon>asterids</taxon>
        <taxon>lamiids</taxon>
        <taxon>Lamiales</taxon>
        <taxon>Gesneriaceae</taxon>
        <taxon>Didymocarpoideae</taxon>
        <taxon>Trichosporeae</taxon>
        <taxon>Loxocarpinae</taxon>
        <taxon>Dorcoceras</taxon>
    </lineage>
</organism>
<evidence type="ECO:0000259" key="10">
    <source>
        <dbReference type="Pfam" id="PF13962"/>
    </source>
</evidence>
<gene>
    <name evidence="11" type="ORF">F511_20868</name>
</gene>
<dbReference type="SMART" id="SM00248">
    <property type="entry name" value="ANK"/>
    <property type="match status" value="9"/>
</dbReference>
<keyword evidence="5 7" id="KW-0040">ANK repeat</keyword>
<evidence type="ECO:0000256" key="2">
    <source>
        <dbReference type="ARBA" id="ARBA00022692"/>
    </source>
</evidence>
<keyword evidence="4 9" id="KW-1133">Transmembrane helix</keyword>